<gene>
    <name evidence="1" type="ORF">Tci_566482</name>
</gene>
<dbReference type="EMBL" id="BKCJ010345770">
    <property type="protein sequence ID" value="GEZ94509.1"/>
    <property type="molecule type" value="Genomic_DNA"/>
</dbReference>
<proteinExistence type="predicted"/>
<dbReference type="GO" id="GO:0000398">
    <property type="term" value="P:mRNA splicing, via spliceosome"/>
    <property type="evidence" value="ECO:0007669"/>
    <property type="project" value="TreeGrafter"/>
</dbReference>
<dbReference type="AlphaFoldDB" id="A0A699IXH4"/>
<dbReference type="PANTHER" id="PTHR12849:SF0">
    <property type="entry name" value="LARIAT DEBRANCHING ENZYME"/>
    <property type="match status" value="1"/>
</dbReference>
<dbReference type="SUPFAM" id="SSF56300">
    <property type="entry name" value="Metallo-dependent phosphatases"/>
    <property type="match status" value="1"/>
</dbReference>
<dbReference type="PANTHER" id="PTHR12849">
    <property type="entry name" value="RNA LARIAT DEBRANCHING ENZYME"/>
    <property type="match status" value="1"/>
</dbReference>
<dbReference type="InterPro" id="IPR029052">
    <property type="entry name" value="Metallo-depent_PP-like"/>
</dbReference>
<accession>A0A699IXH4</accession>
<feature type="non-terminal residue" evidence="1">
    <location>
        <position position="156"/>
    </location>
</feature>
<evidence type="ECO:0000313" key="1">
    <source>
        <dbReference type="EMBL" id="GEZ94509.1"/>
    </source>
</evidence>
<reference evidence="1" key="1">
    <citation type="journal article" date="2019" name="Sci. Rep.">
        <title>Draft genome of Tanacetum cinerariifolium, the natural source of mosquito coil.</title>
        <authorList>
            <person name="Yamashiro T."/>
            <person name="Shiraishi A."/>
            <person name="Satake H."/>
            <person name="Nakayama K."/>
        </authorList>
    </citation>
    <scope>NUCLEOTIDE SEQUENCE</scope>
</reference>
<comment type="caution">
    <text evidence="1">The sequence shown here is derived from an EMBL/GenBank/DDBJ whole genome shotgun (WGS) entry which is preliminary data.</text>
</comment>
<name>A0A699IXH4_TANCI</name>
<sequence>MKIAIEGCMHGDLDNVYATLLHLQQVENTKIDLLICCGDFQAVRNRNDLDSLSFGNIRIAGLSGIYKRHDYHLGHFERPPYNTSDIKSVYHVREYDVHKLMQIEEPVDIFVSHDWPLGVTDHGDWEDLIRNKPFFEAEIMERKLGSKPAAELLEKL</sequence>
<dbReference type="GO" id="GO:0005634">
    <property type="term" value="C:nucleus"/>
    <property type="evidence" value="ECO:0007669"/>
    <property type="project" value="TreeGrafter"/>
</dbReference>
<protein>
    <submittedName>
        <fullName evidence="1">Lariat debranching enzyme isoform X1</fullName>
    </submittedName>
</protein>
<organism evidence="1">
    <name type="scientific">Tanacetum cinerariifolium</name>
    <name type="common">Dalmatian daisy</name>
    <name type="synonym">Chrysanthemum cinerariifolium</name>
    <dbReference type="NCBI Taxonomy" id="118510"/>
    <lineage>
        <taxon>Eukaryota</taxon>
        <taxon>Viridiplantae</taxon>
        <taxon>Streptophyta</taxon>
        <taxon>Embryophyta</taxon>
        <taxon>Tracheophyta</taxon>
        <taxon>Spermatophyta</taxon>
        <taxon>Magnoliopsida</taxon>
        <taxon>eudicotyledons</taxon>
        <taxon>Gunneridae</taxon>
        <taxon>Pentapetalae</taxon>
        <taxon>asterids</taxon>
        <taxon>campanulids</taxon>
        <taxon>Asterales</taxon>
        <taxon>Asteraceae</taxon>
        <taxon>Asteroideae</taxon>
        <taxon>Anthemideae</taxon>
        <taxon>Anthemidinae</taxon>
        <taxon>Tanacetum</taxon>
    </lineage>
</organism>
<dbReference type="GO" id="GO:0008419">
    <property type="term" value="F:RNA lariat debranching enzyme activity"/>
    <property type="evidence" value="ECO:0007669"/>
    <property type="project" value="TreeGrafter"/>
</dbReference>